<dbReference type="InterPro" id="IPR004046">
    <property type="entry name" value="GST_C"/>
</dbReference>
<gene>
    <name evidence="4" type="ORF">KL928_002665</name>
    <name evidence="5" type="ORF">KL940_001335</name>
</gene>
<dbReference type="EMBL" id="JAHLUX010000005">
    <property type="protein sequence ID" value="KAG7818797.1"/>
    <property type="molecule type" value="Genomic_DNA"/>
</dbReference>
<keyword evidence="7" id="KW-1185">Reference proteome</keyword>
<protein>
    <recommendedName>
        <fullName evidence="8">Glutathione S-transferase</fullName>
    </recommendedName>
</protein>
<evidence type="ECO:0000313" key="7">
    <source>
        <dbReference type="Proteomes" id="UP001197328"/>
    </source>
</evidence>
<dbReference type="InterPro" id="IPR010987">
    <property type="entry name" value="Glutathione-S-Trfase_C-like"/>
</dbReference>
<reference evidence="4 7" key="1">
    <citation type="journal article" date="2021" name="G3 (Bethesda)">
        <title>Genomic diversity, chromosomal rearrangements, and interspecies hybridization in the ogataea polymorpha species complex.</title>
        <authorList>
            <person name="Hanson S.J."/>
            <person name="Cinneide E.O."/>
            <person name="Salzberg L.I."/>
            <person name="Wolfe K.H."/>
            <person name="McGowan J."/>
            <person name="Fitzpatrick D.A."/>
            <person name="Matlin K."/>
        </authorList>
    </citation>
    <scope>NUCLEOTIDE SEQUENCE</scope>
    <source>
        <strain evidence="5">51-138</strain>
        <strain evidence="4">61-244</strain>
    </source>
</reference>
<dbReference type="Proteomes" id="UP001196530">
    <property type="component" value="Unassembled WGS sequence"/>
</dbReference>
<evidence type="ECO:0008006" key="8">
    <source>
        <dbReference type="Google" id="ProtNLM"/>
    </source>
</evidence>
<dbReference type="GO" id="GO:0005737">
    <property type="term" value="C:cytoplasm"/>
    <property type="evidence" value="ECO:0007669"/>
    <property type="project" value="TreeGrafter"/>
</dbReference>
<evidence type="ECO:0000259" key="3">
    <source>
        <dbReference type="PROSITE" id="PS50405"/>
    </source>
</evidence>
<comment type="caution">
    <text evidence="4">The sequence shown here is derived from an EMBL/GenBank/DDBJ whole genome shotgun (WGS) entry which is preliminary data.</text>
</comment>
<dbReference type="PROSITE" id="PS50405">
    <property type="entry name" value="GST_CTER"/>
    <property type="match status" value="1"/>
</dbReference>
<dbReference type="GO" id="GO:0006414">
    <property type="term" value="P:translational elongation"/>
    <property type="evidence" value="ECO:0007669"/>
    <property type="project" value="TreeGrafter"/>
</dbReference>
<feature type="domain" description="GST C-terminal" evidence="3">
    <location>
        <begin position="83"/>
        <end position="208"/>
    </location>
</feature>
<dbReference type="PANTHER" id="PTHR43986:SF1">
    <property type="entry name" value="ELONGATION FACTOR 1-GAMMA"/>
    <property type="match status" value="1"/>
</dbReference>
<dbReference type="Proteomes" id="UP001197328">
    <property type="component" value="Unassembled WGS sequence"/>
</dbReference>
<dbReference type="RefSeq" id="XP_043059819.1">
    <property type="nucleotide sequence ID" value="XM_043203166.1"/>
</dbReference>
<dbReference type="GeneID" id="66126716"/>
<dbReference type="CDD" id="cd03181">
    <property type="entry name" value="GST_C_EF1Bgamma_like"/>
    <property type="match status" value="1"/>
</dbReference>
<dbReference type="PROSITE" id="PS50404">
    <property type="entry name" value="GST_NTER"/>
    <property type="match status" value="1"/>
</dbReference>
<dbReference type="Gene3D" id="3.40.30.10">
    <property type="entry name" value="Glutaredoxin"/>
    <property type="match status" value="1"/>
</dbReference>
<dbReference type="SFLD" id="SFLDS00019">
    <property type="entry name" value="Glutathione_Transferase_(cytos"/>
    <property type="match status" value="1"/>
</dbReference>
<dbReference type="InterPro" id="IPR036249">
    <property type="entry name" value="Thioredoxin-like_sf"/>
</dbReference>
<dbReference type="Gene3D" id="1.20.1050.10">
    <property type="match status" value="1"/>
</dbReference>
<dbReference type="EMBL" id="JAHLVD010000003">
    <property type="protein sequence ID" value="KAG7850758.1"/>
    <property type="molecule type" value="Genomic_DNA"/>
</dbReference>
<dbReference type="InterPro" id="IPR050802">
    <property type="entry name" value="EF-GSTs"/>
</dbReference>
<dbReference type="PANTHER" id="PTHR43986">
    <property type="entry name" value="ELONGATION FACTOR 1-GAMMA"/>
    <property type="match status" value="1"/>
</dbReference>
<dbReference type="FunFam" id="3.40.30.10:FF:000142">
    <property type="entry name" value="Elongation factor 1 gamma"/>
    <property type="match status" value="1"/>
</dbReference>
<dbReference type="SFLD" id="SFLDG00358">
    <property type="entry name" value="Main_(cytGST)"/>
    <property type="match status" value="1"/>
</dbReference>
<dbReference type="Pfam" id="PF00043">
    <property type="entry name" value="GST_C"/>
    <property type="match status" value="1"/>
</dbReference>
<dbReference type="SUPFAM" id="SSF47616">
    <property type="entry name" value="GST C-terminal domain-like"/>
    <property type="match status" value="1"/>
</dbReference>
<sequence length="210" mass="23765">MSLGTIYSLPTSPRSSFVVSLIKYTGLDIEVKDRSAPEFEEQFPLKKCPAYLGADGFHLTENLAIIKYITEISPKKYNWYGKDAKEEAKVWQWLSFINTEFMPALCDWALPSLGVLPYNAEQIQRGVDRLDQLAGLIEKQLTKTKYLVGDEATLADLYASEFVKGSYSGLWDESWVKEHPGIARWLDQLKKEPVVGESLKGIRPANKAKK</sequence>
<evidence type="ECO:0000313" key="4">
    <source>
        <dbReference type="EMBL" id="KAG7818797.1"/>
    </source>
</evidence>
<organism evidence="4 6">
    <name type="scientific">Pichia angusta</name>
    <name type="common">Yeast</name>
    <name type="synonym">Hansenula polymorpha</name>
    <dbReference type="NCBI Taxonomy" id="870730"/>
    <lineage>
        <taxon>Eukaryota</taxon>
        <taxon>Fungi</taxon>
        <taxon>Dikarya</taxon>
        <taxon>Ascomycota</taxon>
        <taxon>Saccharomycotina</taxon>
        <taxon>Pichiomycetes</taxon>
        <taxon>Pichiales</taxon>
        <taxon>Pichiaceae</taxon>
        <taxon>Ogataea</taxon>
    </lineage>
</organism>
<evidence type="ECO:0000256" key="1">
    <source>
        <dbReference type="RuleBase" id="RU003494"/>
    </source>
</evidence>
<evidence type="ECO:0000313" key="6">
    <source>
        <dbReference type="Proteomes" id="UP001196530"/>
    </source>
</evidence>
<dbReference type="InterPro" id="IPR036282">
    <property type="entry name" value="Glutathione-S-Trfase_C_sf"/>
</dbReference>
<name>A0AAN6DEI4_PICAN</name>
<comment type="similarity">
    <text evidence="1">Belongs to the GST superfamily.</text>
</comment>
<dbReference type="CDD" id="cd03044">
    <property type="entry name" value="GST_N_EF1Bgamma"/>
    <property type="match status" value="1"/>
</dbReference>
<evidence type="ECO:0000259" key="2">
    <source>
        <dbReference type="PROSITE" id="PS50404"/>
    </source>
</evidence>
<dbReference type="InterPro" id="IPR040079">
    <property type="entry name" value="Glutathione_S-Trfase"/>
</dbReference>
<dbReference type="InterPro" id="IPR004045">
    <property type="entry name" value="Glutathione_S-Trfase_N"/>
</dbReference>
<feature type="domain" description="GST N-terminal" evidence="2">
    <location>
        <begin position="2"/>
        <end position="77"/>
    </location>
</feature>
<proteinExistence type="inferred from homology"/>
<dbReference type="GO" id="GO:0005634">
    <property type="term" value="C:nucleus"/>
    <property type="evidence" value="ECO:0007669"/>
    <property type="project" value="TreeGrafter"/>
</dbReference>
<evidence type="ECO:0000313" key="5">
    <source>
        <dbReference type="EMBL" id="KAG7850758.1"/>
    </source>
</evidence>
<dbReference type="SUPFAM" id="SSF52833">
    <property type="entry name" value="Thioredoxin-like"/>
    <property type="match status" value="1"/>
</dbReference>
<dbReference type="Pfam" id="PF02798">
    <property type="entry name" value="GST_N"/>
    <property type="match status" value="1"/>
</dbReference>
<accession>A0AAN6DEI4</accession>
<dbReference type="AlphaFoldDB" id="A0AAN6DEI4"/>